<accession>A0A699JGK8</accession>
<dbReference type="InterPro" id="IPR056924">
    <property type="entry name" value="SH3_Tf2-1"/>
</dbReference>
<reference evidence="2" key="1">
    <citation type="journal article" date="2019" name="Sci. Rep.">
        <title>Draft genome of Tanacetum cinerariifolium, the natural source of mosquito coil.</title>
        <authorList>
            <person name="Yamashiro T."/>
            <person name="Shiraishi A."/>
            <person name="Satake H."/>
            <person name="Nakayama K."/>
        </authorList>
    </citation>
    <scope>NUCLEOTIDE SEQUENCE</scope>
</reference>
<evidence type="ECO:0000259" key="1">
    <source>
        <dbReference type="Pfam" id="PF24626"/>
    </source>
</evidence>
<dbReference type="Pfam" id="PF24626">
    <property type="entry name" value="SH3_Tf2-1"/>
    <property type="match status" value="1"/>
</dbReference>
<dbReference type="EMBL" id="BKCJ010411111">
    <property type="protein sequence ID" value="GFA36244.1"/>
    <property type="molecule type" value="Genomic_DNA"/>
</dbReference>
<protein>
    <submittedName>
        <fullName evidence="2">Retrotransposable element Tf2</fullName>
    </submittedName>
</protein>
<organism evidence="2">
    <name type="scientific">Tanacetum cinerariifolium</name>
    <name type="common">Dalmatian daisy</name>
    <name type="synonym">Chrysanthemum cinerariifolium</name>
    <dbReference type="NCBI Taxonomy" id="118510"/>
    <lineage>
        <taxon>Eukaryota</taxon>
        <taxon>Viridiplantae</taxon>
        <taxon>Streptophyta</taxon>
        <taxon>Embryophyta</taxon>
        <taxon>Tracheophyta</taxon>
        <taxon>Spermatophyta</taxon>
        <taxon>Magnoliopsida</taxon>
        <taxon>eudicotyledons</taxon>
        <taxon>Gunneridae</taxon>
        <taxon>Pentapetalae</taxon>
        <taxon>asterids</taxon>
        <taxon>campanulids</taxon>
        <taxon>Asterales</taxon>
        <taxon>Asteraceae</taxon>
        <taxon>Asteroideae</taxon>
        <taxon>Anthemideae</taxon>
        <taxon>Anthemidinae</taxon>
        <taxon>Tanacetum</taxon>
    </lineage>
</organism>
<name>A0A699JGK8_TANCI</name>
<evidence type="ECO:0000313" key="2">
    <source>
        <dbReference type="EMBL" id="GFA36244.1"/>
    </source>
</evidence>
<feature type="domain" description="Tf2-1-like SH3-like" evidence="1">
    <location>
        <begin position="52"/>
        <end position="115"/>
    </location>
</feature>
<comment type="caution">
    <text evidence="2">The sequence shown here is derived from an EMBL/GenBank/DDBJ whole genome shotgun (WGS) entry which is preliminary data.</text>
</comment>
<dbReference type="AlphaFoldDB" id="A0A699JGK8"/>
<dbReference type="PANTHER" id="PTHR46148:SF52">
    <property type="entry name" value="OS04G0603800 PROTEIN"/>
    <property type="match status" value="1"/>
</dbReference>
<proteinExistence type="predicted"/>
<dbReference type="PANTHER" id="PTHR46148">
    <property type="entry name" value="CHROMO DOMAIN-CONTAINING PROTEIN"/>
    <property type="match status" value="1"/>
</dbReference>
<sequence length="130" mass="15417">MAKDSIVELVERTLQAKEKAMSMLQFNLKKAQDRMKSQADKHRYDKEFTVLDWVYLKLQPYRQITIKKRRQYKLSSKFYGPFQVIARIEKVAYRPQLPENAKIHHVFHVSQLKRCLTLNVAMGVFPECDA</sequence>
<gene>
    <name evidence="2" type="ORF">Tci_608216</name>
</gene>